<organism evidence="1">
    <name type="scientific">marine sediment metagenome</name>
    <dbReference type="NCBI Taxonomy" id="412755"/>
    <lineage>
        <taxon>unclassified sequences</taxon>
        <taxon>metagenomes</taxon>
        <taxon>ecological metagenomes</taxon>
    </lineage>
</organism>
<dbReference type="AlphaFoldDB" id="X1N0Y7"/>
<evidence type="ECO:0000313" key="1">
    <source>
        <dbReference type="EMBL" id="GAI20500.1"/>
    </source>
</evidence>
<accession>X1N0Y7</accession>
<proteinExistence type="predicted"/>
<dbReference type="EMBL" id="BARV01018511">
    <property type="protein sequence ID" value="GAI20500.1"/>
    <property type="molecule type" value="Genomic_DNA"/>
</dbReference>
<protein>
    <submittedName>
        <fullName evidence="1">Uncharacterized protein</fullName>
    </submittedName>
</protein>
<dbReference type="Gene3D" id="3.30.930.10">
    <property type="entry name" value="Bira Bifunctional Protein, Domain 2"/>
    <property type="match status" value="1"/>
</dbReference>
<reference evidence="1" key="1">
    <citation type="journal article" date="2014" name="Front. Microbiol.">
        <title>High frequency of phylogenetically diverse reductive dehalogenase-homologous genes in deep subseafloor sedimentary metagenomes.</title>
        <authorList>
            <person name="Kawai M."/>
            <person name="Futagami T."/>
            <person name="Toyoda A."/>
            <person name="Takaki Y."/>
            <person name="Nishi S."/>
            <person name="Hori S."/>
            <person name="Arai W."/>
            <person name="Tsubouchi T."/>
            <person name="Morono Y."/>
            <person name="Uchiyama I."/>
            <person name="Ito T."/>
            <person name="Fujiyama A."/>
            <person name="Inagaki F."/>
            <person name="Takami H."/>
        </authorList>
    </citation>
    <scope>NUCLEOTIDE SEQUENCE</scope>
    <source>
        <strain evidence="1">Expedition CK06-06</strain>
    </source>
</reference>
<gene>
    <name evidence="1" type="ORF">S06H3_31285</name>
</gene>
<feature type="non-terminal residue" evidence="1">
    <location>
        <position position="41"/>
    </location>
</feature>
<dbReference type="InterPro" id="IPR045864">
    <property type="entry name" value="aa-tRNA-synth_II/BPL/LPL"/>
</dbReference>
<sequence>MEKKSKEGLSVKKEENFSEWYNQVLDKAEITDLRYDVKGFV</sequence>
<comment type="caution">
    <text evidence="1">The sequence shown here is derived from an EMBL/GenBank/DDBJ whole genome shotgun (WGS) entry which is preliminary data.</text>
</comment>
<name>X1N0Y7_9ZZZZ</name>